<dbReference type="AlphaFoldDB" id="A0A2T4AA38"/>
<sequence length="164" mass="18346">MNTNARDRKRRGKHMARKAARRLRDLAMGGYGLIMVSIEWITGSARWGPDGAARPPVPIPTAQLPYCSNIAHCYLGAYSHLCLTTQADHLSSAIWRPASCQTKPSVCLPYLSSDTRTHGCVVVHTPYKCEVGCHQQRFWLRRHARTAVAGTHNLEKRRSMPVTP</sequence>
<proteinExistence type="predicted"/>
<accession>A0A2T4AA38</accession>
<protein>
    <submittedName>
        <fullName evidence="1">Uncharacterized protein</fullName>
    </submittedName>
</protein>
<dbReference type="Proteomes" id="UP000241690">
    <property type="component" value="Unassembled WGS sequence"/>
</dbReference>
<gene>
    <name evidence="1" type="ORF">M431DRAFT_447819</name>
</gene>
<dbReference type="RefSeq" id="XP_024773614.1">
    <property type="nucleotide sequence ID" value="XM_024915241.1"/>
</dbReference>
<evidence type="ECO:0000313" key="2">
    <source>
        <dbReference type="Proteomes" id="UP000241690"/>
    </source>
</evidence>
<keyword evidence="2" id="KW-1185">Reference proteome</keyword>
<dbReference type="GeneID" id="36623808"/>
<dbReference type="EMBL" id="KZ679681">
    <property type="protein sequence ID" value="PTB53937.1"/>
    <property type="molecule type" value="Genomic_DNA"/>
</dbReference>
<organism evidence="1 2">
    <name type="scientific">Trichoderma harzianum CBS 226.95</name>
    <dbReference type="NCBI Taxonomy" id="983964"/>
    <lineage>
        <taxon>Eukaryota</taxon>
        <taxon>Fungi</taxon>
        <taxon>Dikarya</taxon>
        <taxon>Ascomycota</taxon>
        <taxon>Pezizomycotina</taxon>
        <taxon>Sordariomycetes</taxon>
        <taxon>Hypocreomycetidae</taxon>
        <taxon>Hypocreales</taxon>
        <taxon>Hypocreaceae</taxon>
        <taxon>Trichoderma</taxon>
    </lineage>
</organism>
<reference evidence="1 2" key="1">
    <citation type="submission" date="2016-07" db="EMBL/GenBank/DDBJ databases">
        <title>Multiple horizontal gene transfer events from other fungi enriched the ability of initially mycotrophic Trichoderma (Ascomycota) to feed on dead plant biomass.</title>
        <authorList>
            <consortium name="DOE Joint Genome Institute"/>
            <person name="Aerts A."/>
            <person name="Atanasova L."/>
            <person name="Chenthamara K."/>
            <person name="Zhang J."/>
            <person name="Grujic M."/>
            <person name="Henrissat B."/>
            <person name="Kuo A."/>
            <person name="Salamov A."/>
            <person name="Lipzen A."/>
            <person name="Labutti K."/>
            <person name="Barry K."/>
            <person name="Miao Y."/>
            <person name="Rahimi M.J."/>
            <person name="Shen Q."/>
            <person name="Grigoriev I.V."/>
            <person name="Kubicek C.P."/>
            <person name="Druzhinina I.S."/>
        </authorList>
    </citation>
    <scope>NUCLEOTIDE SEQUENCE [LARGE SCALE GENOMIC DNA]</scope>
    <source>
        <strain evidence="1 2">CBS 226.95</strain>
    </source>
</reference>
<name>A0A2T4AA38_TRIHA</name>
<evidence type="ECO:0000313" key="1">
    <source>
        <dbReference type="EMBL" id="PTB53937.1"/>
    </source>
</evidence>